<sequence length="64" mass="7091">MADRAFVFENERRFVTMGFKPWEYCFCAKVLETGHAACVGGKAFHSVAETEAGVVTVNTICEDL</sequence>
<proteinExistence type="predicted"/>
<comment type="caution">
    <text evidence="1">The sequence shown here is derived from an EMBL/GenBank/DDBJ whole genome shotgun (WGS) entry which is preliminary data.</text>
</comment>
<dbReference type="AlphaFoldDB" id="A0A4V6PPA8"/>
<evidence type="ECO:0000313" key="2">
    <source>
        <dbReference type="Proteomes" id="UP000294562"/>
    </source>
</evidence>
<accession>A0A4V6PPA8</accession>
<keyword evidence="2" id="KW-1185">Reference proteome</keyword>
<protein>
    <submittedName>
        <fullName evidence="1">Uncharacterized protein</fullName>
    </submittedName>
</protein>
<reference evidence="1 2" key="1">
    <citation type="submission" date="2019-03" db="EMBL/GenBank/DDBJ databases">
        <title>Rhodobacteraceae bacterium SM1902, a new member of the family Rhodobacteraceae isolated from Yantai.</title>
        <authorList>
            <person name="Sun Y."/>
        </authorList>
    </citation>
    <scope>NUCLEOTIDE SEQUENCE [LARGE SCALE GENOMIC DNA]</scope>
    <source>
        <strain evidence="1 2">SM1902</strain>
    </source>
</reference>
<dbReference type="EMBL" id="SMZO01000080">
    <property type="protein sequence ID" value="TDL83839.1"/>
    <property type="molecule type" value="Genomic_DNA"/>
</dbReference>
<organism evidence="1 2">
    <name type="scientific">Meridianimarinicoccus aquatilis</name>
    <dbReference type="NCBI Taxonomy" id="2552766"/>
    <lineage>
        <taxon>Bacteria</taxon>
        <taxon>Pseudomonadati</taxon>
        <taxon>Pseudomonadota</taxon>
        <taxon>Alphaproteobacteria</taxon>
        <taxon>Rhodobacterales</taxon>
        <taxon>Paracoccaceae</taxon>
        <taxon>Meridianimarinicoccus</taxon>
    </lineage>
</organism>
<gene>
    <name evidence="1" type="ORF">E2L05_19035</name>
</gene>
<dbReference type="RefSeq" id="WP_133344476.1">
    <property type="nucleotide sequence ID" value="NZ_SMZO01000080.1"/>
</dbReference>
<dbReference type="Proteomes" id="UP000294562">
    <property type="component" value="Unassembled WGS sequence"/>
</dbReference>
<name>A0A4V6PPA8_9RHOB</name>
<evidence type="ECO:0000313" key="1">
    <source>
        <dbReference type="EMBL" id="TDL83839.1"/>
    </source>
</evidence>